<comment type="caution">
    <text evidence="2">The sequence shown here is derived from an EMBL/GenBank/DDBJ whole genome shotgun (WGS) entry which is preliminary data.</text>
</comment>
<evidence type="ECO:0000313" key="2">
    <source>
        <dbReference type="EMBL" id="GAA2935141.1"/>
    </source>
</evidence>
<feature type="region of interest" description="Disordered" evidence="1">
    <location>
        <begin position="33"/>
        <end position="54"/>
    </location>
</feature>
<protein>
    <submittedName>
        <fullName evidence="2">Uncharacterized protein</fullName>
    </submittedName>
</protein>
<evidence type="ECO:0000256" key="1">
    <source>
        <dbReference type="SAM" id="MobiDB-lite"/>
    </source>
</evidence>
<proteinExistence type="predicted"/>
<name>A0ABP6JJF2_9ACTN</name>
<dbReference type="EMBL" id="BAAAVA010000050">
    <property type="protein sequence ID" value="GAA2935141.1"/>
    <property type="molecule type" value="Genomic_DNA"/>
</dbReference>
<sequence>MPPSSYSANGRCRLCGSAIQIDVRSGKVYPHRRADARTQCSESGKPRYRPGAPSELLHELSPSVITRHPPRPVSTILEVPVPRPSWVPSMDDADAPVITLPAHGRLGYWVPGHGWQKHEDFVHRHVHGRARPEWDHGGGSWSLATRYFIELAGVLVKQHGRILLGREYNSSERCNPRCMNASGYECTCSCLARNHGRGGWMSGWRITAETTSVVHGRHWSWTVLTRSSSNPRS</sequence>
<dbReference type="Proteomes" id="UP001501423">
    <property type="component" value="Unassembled WGS sequence"/>
</dbReference>
<keyword evidence="3" id="KW-1185">Reference proteome</keyword>
<accession>A0ABP6JJF2</accession>
<evidence type="ECO:0000313" key="3">
    <source>
        <dbReference type="Proteomes" id="UP001501423"/>
    </source>
</evidence>
<reference evidence="3" key="1">
    <citation type="journal article" date="2019" name="Int. J. Syst. Evol. Microbiol.">
        <title>The Global Catalogue of Microorganisms (GCM) 10K type strain sequencing project: providing services to taxonomists for standard genome sequencing and annotation.</title>
        <authorList>
            <consortium name="The Broad Institute Genomics Platform"/>
            <consortium name="The Broad Institute Genome Sequencing Center for Infectious Disease"/>
            <person name="Wu L."/>
            <person name="Ma J."/>
        </authorList>
    </citation>
    <scope>NUCLEOTIDE SEQUENCE [LARGE SCALE GENOMIC DNA]</scope>
    <source>
        <strain evidence="3">JCM 9650</strain>
    </source>
</reference>
<gene>
    <name evidence="2" type="ORF">GCM10010478_40560</name>
</gene>
<organism evidence="2 3">
    <name type="scientific">Streptomyces erythrogriseus</name>
    <dbReference type="NCBI Taxonomy" id="284027"/>
    <lineage>
        <taxon>Bacteria</taxon>
        <taxon>Bacillati</taxon>
        <taxon>Actinomycetota</taxon>
        <taxon>Actinomycetes</taxon>
        <taxon>Kitasatosporales</taxon>
        <taxon>Streptomycetaceae</taxon>
        <taxon>Streptomyces</taxon>
        <taxon>Streptomyces griseoincarnatus group</taxon>
    </lineage>
</organism>